<dbReference type="Gene3D" id="3.20.20.190">
    <property type="entry name" value="Phosphatidylinositol (PI) phosphodiesterase"/>
    <property type="match status" value="1"/>
</dbReference>
<dbReference type="OrthoDB" id="19020at2157"/>
<comment type="caution">
    <text evidence="1">The sequence shown here is derived from an EMBL/GenBank/DDBJ whole genome shotgun (WGS) entry which is preliminary data.</text>
</comment>
<gene>
    <name evidence="1" type="ORF">HAPAU_29610</name>
</gene>
<reference evidence="1 2" key="1">
    <citation type="submission" date="2016-02" db="EMBL/GenBank/DDBJ databases">
        <title>Genome sequence of Halalkalicoccus paucihalophilus DSM 24557.</title>
        <authorList>
            <person name="Poehlein A."/>
            <person name="Daniel R."/>
        </authorList>
    </citation>
    <scope>NUCLEOTIDE SEQUENCE [LARGE SCALE GENOMIC DNA]</scope>
    <source>
        <strain evidence="1 2">DSM 24557</strain>
    </source>
</reference>
<dbReference type="SUPFAM" id="SSF51695">
    <property type="entry name" value="PLC-like phosphodiesterases"/>
    <property type="match status" value="1"/>
</dbReference>
<protein>
    <submittedName>
        <fullName evidence="1">Uncharacterized protein</fullName>
    </submittedName>
</protein>
<evidence type="ECO:0000313" key="1">
    <source>
        <dbReference type="EMBL" id="KYH25009.1"/>
    </source>
</evidence>
<dbReference type="EMBL" id="LTAZ01000010">
    <property type="protein sequence ID" value="KYH25009.1"/>
    <property type="molecule type" value="Genomic_DNA"/>
</dbReference>
<dbReference type="GO" id="GO:0006629">
    <property type="term" value="P:lipid metabolic process"/>
    <property type="evidence" value="ECO:0007669"/>
    <property type="project" value="InterPro"/>
</dbReference>
<dbReference type="InterPro" id="IPR017946">
    <property type="entry name" value="PLC-like_Pdiesterase_TIM-brl"/>
</dbReference>
<dbReference type="PATRIC" id="fig|1008153.3.peg.3057"/>
<dbReference type="AlphaFoldDB" id="A0A151ABK8"/>
<dbReference type="GO" id="GO:0008081">
    <property type="term" value="F:phosphoric diester hydrolase activity"/>
    <property type="evidence" value="ECO:0007669"/>
    <property type="project" value="InterPro"/>
</dbReference>
<name>A0A151ABK8_9EURY</name>
<proteinExistence type="predicted"/>
<accession>A0A151ABK8</accession>
<keyword evidence="2" id="KW-1185">Reference proteome</keyword>
<sequence length="104" mass="11796">MPAETILEAEVLESGETIPILKEILDAARPSVTLNIEFKAAGEYSWKEVTERTIEIASNYPGKWYVSSFEILIHLSRSQSYLAQTQRGTSRLLGNSMQRRLIRP</sequence>
<organism evidence="1 2">
    <name type="scientific">Halalkalicoccus paucihalophilus</name>
    <dbReference type="NCBI Taxonomy" id="1008153"/>
    <lineage>
        <taxon>Archaea</taxon>
        <taxon>Methanobacteriati</taxon>
        <taxon>Methanobacteriota</taxon>
        <taxon>Stenosarchaea group</taxon>
        <taxon>Halobacteria</taxon>
        <taxon>Halobacteriales</taxon>
        <taxon>Halococcaceae</taxon>
        <taxon>Halalkalicoccus</taxon>
    </lineage>
</organism>
<evidence type="ECO:0000313" key="2">
    <source>
        <dbReference type="Proteomes" id="UP000075321"/>
    </source>
</evidence>
<dbReference type="Proteomes" id="UP000075321">
    <property type="component" value="Unassembled WGS sequence"/>
</dbReference>